<keyword evidence="1" id="KW-0677">Repeat</keyword>
<dbReference type="PANTHER" id="PTHR31736:SF9">
    <property type="entry name" value="ENDO-XYLOGALACTURONAN HYDROLASE A-RELATED"/>
    <property type="match status" value="1"/>
</dbReference>
<dbReference type="GO" id="GO:0000272">
    <property type="term" value="P:polysaccharide catabolic process"/>
    <property type="evidence" value="ECO:0007669"/>
    <property type="project" value="UniProtKB-KW"/>
</dbReference>
<dbReference type="InterPro" id="IPR012334">
    <property type="entry name" value="Pectin_lyas_fold"/>
</dbReference>
<evidence type="ECO:0000256" key="2">
    <source>
        <dbReference type="ARBA" id="ARBA00023277"/>
    </source>
</evidence>
<dbReference type="AlphaFoldDB" id="A0ABD0JK60"/>
<proteinExistence type="predicted"/>
<dbReference type="EMBL" id="JACVVK020000407">
    <property type="protein sequence ID" value="KAK7475388.1"/>
    <property type="molecule type" value="Genomic_DNA"/>
</dbReference>
<dbReference type="SUPFAM" id="SSF51126">
    <property type="entry name" value="Pectin lyase-like"/>
    <property type="match status" value="1"/>
</dbReference>
<feature type="chain" id="PRO_5044808826" evidence="4">
    <location>
        <begin position="19"/>
        <end position="485"/>
    </location>
</feature>
<evidence type="ECO:0000313" key="5">
    <source>
        <dbReference type="EMBL" id="KAK7475388.1"/>
    </source>
</evidence>
<evidence type="ECO:0000256" key="1">
    <source>
        <dbReference type="ARBA" id="ARBA00022737"/>
    </source>
</evidence>
<dbReference type="PANTHER" id="PTHR31736">
    <property type="match status" value="1"/>
</dbReference>
<reference evidence="5 6" key="1">
    <citation type="journal article" date="2023" name="Sci. Data">
        <title>Genome assembly of the Korean intertidal mud-creeper Batillaria attramentaria.</title>
        <authorList>
            <person name="Patra A.K."/>
            <person name="Ho P.T."/>
            <person name="Jun S."/>
            <person name="Lee S.J."/>
            <person name="Kim Y."/>
            <person name="Won Y.J."/>
        </authorList>
    </citation>
    <scope>NUCLEOTIDE SEQUENCE [LARGE SCALE GENOMIC DNA]</scope>
    <source>
        <strain evidence="5">Wonlab-2016</strain>
    </source>
</reference>
<dbReference type="Gene3D" id="2.160.20.10">
    <property type="entry name" value="Single-stranded right-handed beta-helix, Pectin lyase-like"/>
    <property type="match status" value="1"/>
</dbReference>
<sequence length="485" mass="53577">MLKSTVILCLLILPAVFSRLIIYPSAPGAPKSDKFQVFLTQGSGGQQESFVYITSSDHRQNQSSSDIPGRTLSWTSFAFTEKPVKVDVLAQNDFNACLVRPTRYRIGCIRSGPKRATFTVASNASMMSVEFDNDQTGPDKDITDKLLVFADAPESSVPSKDDPSVLYYDVGMHDLNGQLAIPEGVKEVYLAPGAFVEGGFITTASHPVTIHGRGVLDTRQYVWHDTRFRWAIINMDQGSDHIIEGITLVDSMQFFIRALSDHVTISNVKTVGAWVYNNDGISVGFGSVVRDSFIHANDDSIKLYASNVEVTRCVVWQAQNGAVFQFGWWPTRTVQRVLVTSVDVIHTDWCTFKGKNCHISPNDAVVDLAGNTTLLQVSDLEFRDVRVEGFCPRIFNFKMAPLATGTVSDVMFSDWNVESQSAANSSLHNEISGVGEKGRIENWHFVNFVVGRLCVFDPSKANFDIDPNTTSNVNFLCPKLVGDSD</sequence>
<organism evidence="5 6">
    <name type="scientific">Batillaria attramentaria</name>
    <dbReference type="NCBI Taxonomy" id="370345"/>
    <lineage>
        <taxon>Eukaryota</taxon>
        <taxon>Metazoa</taxon>
        <taxon>Spiralia</taxon>
        <taxon>Lophotrochozoa</taxon>
        <taxon>Mollusca</taxon>
        <taxon>Gastropoda</taxon>
        <taxon>Caenogastropoda</taxon>
        <taxon>Sorbeoconcha</taxon>
        <taxon>Cerithioidea</taxon>
        <taxon>Batillariidae</taxon>
        <taxon>Batillaria</taxon>
    </lineage>
</organism>
<evidence type="ECO:0000256" key="4">
    <source>
        <dbReference type="SAM" id="SignalP"/>
    </source>
</evidence>
<dbReference type="InterPro" id="IPR011050">
    <property type="entry name" value="Pectin_lyase_fold/virulence"/>
</dbReference>
<dbReference type="Proteomes" id="UP001519460">
    <property type="component" value="Unassembled WGS sequence"/>
</dbReference>
<evidence type="ECO:0000256" key="3">
    <source>
        <dbReference type="ARBA" id="ARBA00023326"/>
    </source>
</evidence>
<comment type="caution">
    <text evidence="5">The sequence shown here is derived from an EMBL/GenBank/DDBJ whole genome shotgun (WGS) entry which is preliminary data.</text>
</comment>
<keyword evidence="3" id="KW-0624">Polysaccharide degradation</keyword>
<keyword evidence="4" id="KW-0732">Signal</keyword>
<name>A0ABD0JK60_9CAEN</name>
<keyword evidence="6" id="KW-1185">Reference proteome</keyword>
<protein>
    <submittedName>
        <fullName evidence="5">Uncharacterized protein</fullName>
    </submittedName>
</protein>
<keyword evidence="2" id="KW-0119">Carbohydrate metabolism</keyword>
<gene>
    <name evidence="5" type="ORF">BaRGS_00033338</name>
</gene>
<feature type="signal peptide" evidence="4">
    <location>
        <begin position="1"/>
        <end position="18"/>
    </location>
</feature>
<accession>A0ABD0JK60</accession>
<evidence type="ECO:0000313" key="6">
    <source>
        <dbReference type="Proteomes" id="UP001519460"/>
    </source>
</evidence>